<dbReference type="AlphaFoldDB" id="A0A7X6FUC0"/>
<comment type="caution">
    <text evidence="1">The sequence shown here is derived from an EMBL/GenBank/DDBJ whole genome shotgun (WGS) entry which is preliminary data.</text>
</comment>
<dbReference type="EMBL" id="JAAXZB010000005">
    <property type="protein sequence ID" value="NKW11230.1"/>
    <property type="molecule type" value="Genomic_DNA"/>
</dbReference>
<reference evidence="1 2" key="1">
    <citation type="submission" date="2020-04" db="EMBL/GenBank/DDBJ databases">
        <title>Whole genome sequencing of clinical and environmental type strains of Ochrobactrum.</title>
        <authorList>
            <person name="Dharne M."/>
        </authorList>
    </citation>
    <scope>NUCLEOTIDE SEQUENCE [LARGE SCALE GENOMIC DNA]</scope>
    <source>
        <strain evidence="1 2">DSM 13340</strain>
    </source>
</reference>
<sequence>MSKISRRLEREAEIIRAGFENQAIWSEGKYGAPVTINKIERYSKTYTREDIKVSREEFDTALSMAAQHLHKQRRDDILGDSSHLQLERGAIVKFYPIEARGKIEVEMRVTEGSPKGVFIKPADVIARTTDTDFRQQFMKSGSPKWCEVQIADRLQMRLERLSSPSRQIEYEHKKTFSYDDYLSQNKKGEAIYYNDQDRSPEEQLSMNFRNYTPKIKQWDTERLNERGRLI</sequence>
<dbReference type="Proteomes" id="UP000558475">
    <property type="component" value="Unassembled WGS sequence"/>
</dbReference>
<gene>
    <name evidence="1" type="ORF">HGG76_26880</name>
</gene>
<name>A0A7X6FUC0_9HYPH</name>
<organism evidence="1 2">
    <name type="scientific">Brucella tritici</name>
    <dbReference type="NCBI Taxonomy" id="94626"/>
    <lineage>
        <taxon>Bacteria</taxon>
        <taxon>Pseudomonadati</taxon>
        <taxon>Pseudomonadota</taxon>
        <taxon>Alphaproteobacteria</taxon>
        <taxon>Hyphomicrobiales</taxon>
        <taxon>Brucellaceae</taxon>
        <taxon>Brucella/Ochrobactrum group</taxon>
        <taxon>Brucella</taxon>
    </lineage>
</organism>
<evidence type="ECO:0000313" key="1">
    <source>
        <dbReference type="EMBL" id="NKW11230.1"/>
    </source>
</evidence>
<accession>A0A7X6FUC0</accession>
<evidence type="ECO:0000313" key="2">
    <source>
        <dbReference type="Proteomes" id="UP000558475"/>
    </source>
</evidence>
<proteinExistence type="predicted"/>
<protein>
    <submittedName>
        <fullName evidence="1">Uncharacterized protein</fullName>
    </submittedName>
</protein>